<dbReference type="Pfam" id="PF03221">
    <property type="entry name" value="HTH_Tnp_Tc5"/>
    <property type="match status" value="1"/>
</dbReference>
<protein>
    <submittedName>
        <fullName evidence="3">CENPB DNA-binding domain containing 1</fullName>
    </submittedName>
</protein>
<reference evidence="3" key="1">
    <citation type="submission" date="2025-08" db="UniProtKB">
        <authorList>
            <consortium name="Ensembl"/>
        </authorList>
    </citation>
    <scope>IDENTIFICATION</scope>
</reference>
<proteinExistence type="predicted"/>
<evidence type="ECO:0000259" key="2">
    <source>
        <dbReference type="PROSITE" id="PS51253"/>
    </source>
</evidence>
<dbReference type="GO" id="GO:0003677">
    <property type="term" value="F:DNA binding"/>
    <property type="evidence" value="ECO:0007669"/>
    <property type="project" value="UniProtKB-KW"/>
</dbReference>
<dbReference type="Proteomes" id="UP000233200">
    <property type="component" value="Unplaced"/>
</dbReference>
<keyword evidence="1" id="KW-0238">DNA-binding</keyword>
<accession>A0A2K6PMA9</accession>
<organism evidence="3 4">
    <name type="scientific">Rhinopithecus roxellana</name>
    <name type="common">Golden snub-nosed monkey</name>
    <name type="synonym">Pygathrix roxellana</name>
    <dbReference type="NCBI Taxonomy" id="61622"/>
    <lineage>
        <taxon>Eukaryota</taxon>
        <taxon>Metazoa</taxon>
        <taxon>Chordata</taxon>
        <taxon>Craniata</taxon>
        <taxon>Vertebrata</taxon>
        <taxon>Euteleostomi</taxon>
        <taxon>Mammalia</taxon>
        <taxon>Eutheria</taxon>
        <taxon>Euarchontoglires</taxon>
        <taxon>Primates</taxon>
        <taxon>Haplorrhini</taxon>
        <taxon>Catarrhini</taxon>
        <taxon>Cercopithecidae</taxon>
        <taxon>Colobinae</taxon>
        <taxon>Rhinopithecus</taxon>
    </lineage>
</organism>
<keyword evidence="4" id="KW-1185">Reference proteome</keyword>
<dbReference type="Ensembl" id="ENSRROT00000041836.1">
    <property type="protein sequence ID" value="ENSRROP00000017682.1"/>
    <property type="gene ID" value="ENSRROG00000032933.1"/>
</dbReference>
<dbReference type="InterPro" id="IPR009057">
    <property type="entry name" value="Homeodomain-like_sf"/>
</dbReference>
<sequence length="170" mass="19565">ERPTDKTVIPSAKRERKAITLGLKLEVLRRFEVLLSLQWRPSEIVKKKIKASSQIATPLRASRLTRHRSAVMESVERLLSLWLEDQRQRNAPLNAAIVQKAKFDDLQREHGESSQAERFPMSKGWLVRFKERHCLPHFKLNSAAPGNKNMYTEMLKSVIIEEGESAPGRL</sequence>
<dbReference type="Gene3D" id="1.10.10.60">
    <property type="entry name" value="Homeodomain-like"/>
    <property type="match status" value="1"/>
</dbReference>
<dbReference type="AlphaFoldDB" id="A0A2K6PMA9"/>
<dbReference type="InterPro" id="IPR006600">
    <property type="entry name" value="HTH_CenpB_DNA-bd_dom"/>
</dbReference>
<evidence type="ECO:0000313" key="4">
    <source>
        <dbReference type="Proteomes" id="UP000233200"/>
    </source>
</evidence>
<evidence type="ECO:0000256" key="1">
    <source>
        <dbReference type="ARBA" id="ARBA00023125"/>
    </source>
</evidence>
<feature type="domain" description="HTH CENPB-type" evidence="2">
    <location>
        <begin position="63"/>
        <end position="139"/>
    </location>
</feature>
<dbReference type="PROSITE" id="PS51253">
    <property type="entry name" value="HTH_CENPB"/>
    <property type="match status" value="1"/>
</dbReference>
<dbReference type="SUPFAM" id="SSF46689">
    <property type="entry name" value="Homeodomain-like"/>
    <property type="match status" value="1"/>
</dbReference>
<reference evidence="3" key="2">
    <citation type="submission" date="2025-09" db="UniProtKB">
        <authorList>
            <consortium name="Ensembl"/>
        </authorList>
    </citation>
    <scope>IDENTIFICATION</scope>
</reference>
<dbReference type="GeneTree" id="ENSGT00940000163154"/>
<name>A0A2K6PMA9_RHIRO</name>
<dbReference type="STRING" id="61622.ENSRROP00000017682"/>
<evidence type="ECO:0000313" key="3">
    <source>
        <dbReference type="Ensembl" id="ENSRROP00000017682.1"/>
    </source>
</evidence>
<dbReference type="OMA" id="RFKECHC"/>